<dbReference type="EMBL" id="SEWF01000010">
    <property type="protein sequence ID" value="RYU96013.1"/>
    <property type="molecule type" value="Genomic_DNA"/>
</dbReference>
<gene>
    <name evidence="1" type="ORF">EWM59_08940</name>
</gene>
<protein>
    <submittedName>
        <fullName evidence="1">Uncharacterized protein</fullName>
    </submittedName>
</protein>
<name>A0A4Q5M2E3_9BACT</name>
<dbReference type="OrthoDB" id="5382494at2"/>
<organism evidence="1 2">
    <name type="scientific">Emticicia agri</name>
    <dbReference type="NCBI Taxonomy" id="2492393"/>
    <lineage>
        <taxon>Bacteria</taxon>
        <taxon>Pseudomonadati</taxon>
        <taxon>Bacteroidota</taxon>
        <taxon>Cytophagia</taxon>
        <taxon>Cytophagales</taxon>
        <taxon>Leadbetterellaceae</taxon>
        <taxon>Emticicia</taxon>
    </lineage>
</organism>
<evidence type="ECO:0000313" key="1">
    <source>
        <dbReference type="EMBL" id="RYU96013.1"/>
    </source>
</evidence>
<evidence type="ECO:0000313" key="2">
    <source>
        <dbReference type="Proteomes" id="UP000293162"/>
    </source>
</evidence>
<dbReference type="AlphaFoldDB" id="A0A4Q5M2E3"/>
<accession>A0A4Q5M2E3</accession>
<dbReference type="Proteomes" id="UP000293162">
    <property type="component" value="Unassembled WGS sequence"/>
</dbReference>
<reference evidence="1 2" key="1">
    <citation type="submission" date="2019-02" db="EMBL/GenBank/DDBJ databases">
        <title>Bacterial novel species Emticicia sp. 17J42-9 isolated from soil.</title>
        <authorList>
            <person name="Jung H.-Y."/>
        </authorList>
    </citation>
    <scope>NUCLEOTIDE SEQUENCE [LARGE SCALE GENOMIC DNA]</scope>
    <source>
        <strain evidence="1 2">17J42-9</strain>
    </source>
</reference>
<comment type="caution">
    <text evidence="1">The sequence shown here is derived from an EMBL/GenBank/DDBJ whole genome shotgun (WGS) entry which is preliminary data.</text>
</comment>
<proteinExistence type="predicted"/>
<keyword evidence="2" id="KW-1185">Reference proteome</keyword>
<dbReference type="RefSeq" id="WP_130020620.1">
    <property type="nucleotide sequence ID" value="NZ_SEWF01000010.1"/>
</dbReference>
<sequence length="74" mass="8286">MNNVAKAIVLGVKETGRHLNYNPILIIELLVYAEDSGAFKTSVELTVPRVSIPKMGDKWLVKYNSAKKDEIEIL</sequence>